<dbReference type="GO" id="GO:0005524">
    <property type="term" value="F:ATP binding"/>
    <property type="evidence" value="ECO:0007669"/>
    <property type="project" value="UniProtKB-KW"/>
</dbReference>
<evidence type="ECO:0000256" key="4">
    <source>
        <dbReference type="ARBA" id="ARBA00022741"/>
    </source>
</evidence>
<keyword evidence="2" id="KW-0813">Transport</keyword>
<dbReference type="KEGG" id="cber:B5D82_00925"/>
<dbReference type="AlphaFoldDB" id="A0A222G3V5"/>
<dbReference type="CDD" id="cd03266">
    <property type="entry name" value="ABC_NatA_sodium_exporter"/>
    <property type="match status" value="1"/>
</dbReference>
<evidence type="ECO:0000313" key="7">
    <source>
        <dbReference type="EMBL" id="ASP46460.1"/>
    </source>
</evidence>
<evidence type="ECO:0000256" key="2">
    <source>
        <dbReference type="ARBA" id="ARBA00022448"/>
    </source>
</evidence>
<dbReference type="InterPro" id="IPR003593">
    <property type="entry name" value="AAA+_ATPase"/>
</dbReference>
<dbReference type="EMBL" id="CP020465">
    <property type="protein sequence ID" value="ASP46460.1"/>
    <property type="molecule type" value="Genomic_DNA"/>
</dbReference>
<dbReference type="InterPro" id="IPR017871">
    <property type="entry name" value="ABC_transporter-like_CS"/>
</dbReference>
<keyword evidence="4" id="KW-0547">Nucleotide-binding</keyword>
<dbReference type="PANTHER" id="PTHR42711:SF5">
    <property type="entry name" value="ABC TRANSPORTER ATP-BINDING PROTEIN NATA"/>
    <property type="match status" value="1"/>
</dbReference>
<dbReference type="InterPro" id="IPR027417">
    <property type="entry name" value="P-loop_NTPase"/>
</dbReference>
<dbReference type="RefSeq" id="WP_081148482.1">
    <property type="nucleotide sequence ID" value="NZ_CP020465.1"/>
</dbReference>
<dbReference type="PANTHER" id="PTHR42711">
    <property type="entry name" value="ABC TRANSPORTER ATP-BINDING PROTEIN"/>
    <property type="match status" value="1"/>
</dbReference>
<keyword evidence="3" id="KW-0536">Nodulation</keyword>
<dbReference type="Pfam" id="PF00005">
    <property type="entry name" value="ABC_tran"/>
    <property type="match status" value="1"/>
</dbReference>
<evidence type="ECO:0000256" key="1">
    <source>
        <dbReference type="ARBA" id="ARBA00005417"/>
    </source>
</evidence>
<sequence length="248" mass="27153">MIEVNNLHKSFVSKKNTVKALDGLSFTAKDGEITGILGPNGAGKTTCLRTLYGLLRADEGYATIDGIKVTEEPIKARKLLGIFPDKFGLYERLTAYEQIDYFASIHGMKGANKHAAIEQILSDLEMTELAHRKTVGFSQGQRMKVTLAQALVHQPKNFVLDEPTRGLDVMSTRILRNHLAKFKEKGHCILFSSHVMQEVAALCDRVIIVSNGKLAAQGTPQELCDLAGEKLLEEAFVKLIGSDEGVAA</sequence>
<accession>A0A222G3V5</accession>
<comment type="similarity">
    <text evidence="1">Belongs to the ABC transporter superfamily.</text>
</comment>
<protein>
    <submittedName>
        <fullName evidence="7">ABC transporter</fullName>
    </submittedName>
</protein>
<name>A0A222G3V5_9GAMM</name>
<evidence type="ECO:0000256" key="3">
    <source>
        <dbReference type="ARBA" id="ARBA00022458"/>
    </source>
</evidence>
<dbReference type="InterPro" id="IPR003439">
    <property type="entry name" value="ABC_transporter-like_ATP-bd"/>
</dbReference>
<evidence type="ECO:0000313" key="8">
    <source>
        <dbReference type="Proteomes" id="UP000202259"/>
    </source>
</evidence>
<gene>
    <name evidence="7" type="ORF">B5D82_00925</name>
</gene>
<proteinExistence type="inferred from homology"/>
<keyword evidence="8" id="KW-1185">Reference proteome</keyword>
<dbReference type="PROSITE" id="PS50893">
    <property type="entry name" value="ABC_TRANSPORTER_2"/>
    <property type="match status" value="1"/>
</dbReference>
<evidence type="ECO:0000259" key="6">
    <source>
        <dbReference type="PROSITE" id="PS50893"/>
    </source>
</evidence>
<dbReference type="Proteomes" id="UP000202259">
    <property type="component" value="Chromosome"/>
</dbReference>
<dbReference type="SMART" id="SM00382">
    <property type="entry name" value="AAA"/>
    <property type="match status" value="1"/>
</dbReference>
<dbReference type="PROSITE" id="PS00211">
    <property type="entry name" value="ABC_TRANSPORTER_1"/>
    <property type="match status" value="1"/>
</dbReference>
<dbReference type="Gene3D" id="3.40.50.300">
    <property type="entry name" value="P-loop containing nucleotide triphosphate hydrolases"/>
    <property type="match status" value="1"/>
</dbReference>
<feature type="domain" description="ABC transporter" evidence="6">
    <location>
        <begin position="2"/>
        <end position="236"/>
    </location>
</feature>
<reference evidence="7 8" key="1">
    <citation type="submission" date="2017-08" db="EMBL/GenBank/DDBJ databases">
        <title>Complete genome of Colwellia sp. NB097-1, a psychrophile bacterium ioslated from Bering Sea.</title>
        <authorList>
            <person name="Chen X."/>
        </authorList>
    </citation>
    <scope>NUCLEOTIDE SEQUENCE [LARGE SCALE GENOMIC DNA]</scope>
    <source>
        <strain evidence="7 8">NB097-1</strain>
    </source>
</reference>
<dbReference type="InterPro" id="IPR050763">
    <property type="entry name" value="ABC_transporter_ATP-binding"/>
</dbReference>
<keyword evidence="5" id="KW-0067">ATP-binding</keyword>
<dbReference type="SUPFAM" id="SSF52540">
    <property type="entry name" value="P-loop containing nucleoside triphosphate hydrolases"/>
    <property type="match status" value="1"/>
</dbReference>
<dbReference type="OrthoDB" id="9781337at2"/>
<organism evidence="7 8">
    <name type="scientific">Cognaticolwellia beringensis</name>
    <dbReference type="NCBI Taxonomy" id="1967665"/>
    <lineage>
        <taxon>Bacteria</taxon>
        <taxon>Pseudomonadati</taxon>
        <taxon>Pseudomonadota</taxon>
        <taxon>Gammaproteobacteria</taxon>
        <taxon>Alteromonadales</taxon>
        <taxon>Colwelliaceae</taxon>
        <taxon>Cognaticolwellia</taxon>
    </lineage>
</organism>
<evidence type="ECO:0000256" key="5">
    <source>
        <dbReference type="ARBA" id="ARBA00022840"/>
    </source>
</evidence>
<dbReference type="GO" id="GO:0016887">
    <property type="term" value="F:ATP hydrolysis activity"/>
    <property type="evidence" value="ECO:0007669"/>
    <property type="project" value="InterPro"/>
</dbReference>